<feature type="compositionally biased region" description="Basic and acidic residues" evidence="2">
    <location>
        <begin position="303"/>
        <end position="342"/>
    </location>
</feature>
<dbReference type="AlphaFoldDB" id="A0A7N1A4B6"/>
<dbReference type="PANTHER" id="PTHR35992:SF1">
    <property type="entry name" value="CYTOMATRIX PROTEIN-LIKE PROTEIN"/>
    <property type="match status" value="1"/>
</dbReference>
<feature type="compositionally biased region" description="Low complexity" evidence="2">
    <location>
        <begin position="286"/>
        <end position="295"/>
    </location>
</feature>
<organism evidence="3 4">
    <name type="scientific">Kalanchoe fedtschenkoi</name>
    <name type="common">Lavender scallops</name>
    <name type="synonym">South American air plant</name>
    <dbReference type="NCBI Taxonomy" id="63787"/>
    <lineage>
        <taxon>Eukaryota</taxon>
        <taxon>Viridiplantae</taxon>
        <taxon>Streptophyta</taxon>
        <taxon>Embryophyta</taxon>
        <taxon>Tracheophyta</taxon>
        <taxon>Spermatophyta</taxon>
        <taxon>Magnoliopsida</taxon>
        <taxon>eudicotyledons</taxon>
        <taxon>Gunneridae</taxon>
        <taxon>Pentapetalae</taxon>
        <taxon>Saxifragales</taxon>
        <taxon>Crassulaceae</taxon>
        <taxon>Kalanchoe</taxon>
    </lineage>
</organism>
<sequence>MGAKKMAPVSSERQRWDRTYNNLVYLLRTQQIHLETLLKERNLLERRIKTQHEWWASVVRAAEDQIFQMKCDMAIEDGVRSLQAAKSDLLAGSAQGETARLKLMLDYAENELAEDHKNYLDALHQKTSQSKDLSERDSTRSSKKKGFEAGEGVVIVDTHSDVLKSEIQLLGAENEKLSLKKTAEVSGLLLEKDFVCHQLKTLESDYADKLRRKADEVDKANEKITNLVARMEELQSTNSEKDKTIKALESEIAKMEADAGAQRNELSRVNKELETFRKSRDAAATLSLRPRSPESSRPPPRSKNNDKSRSGIQVKKEQFHPKESNHASRSEKGSRGIKRETTDVNTIPGTPKLFSSSFKAPKLKHPSPSIYRT</sequence>
<evidence type="ECO:0000313" key="3">
    <source>
        <dbReference type="EnsemblPlants" id="Kaladp0095s0689.1.v1.1"/>
    </source>
</evidence>
<feature type="region of interest" description="Disordered" evidence="2">
    <location>
        <begin position="274"/>
        <end position="373"/>
    </location>
</feature>
<feature type="coiled-coil region" evidence="1">
    <location>
        <begin position="207"/>
        <end position="272"/>
    </location>
</feature>
<dbReference type="Proteomes" id="UP000594263">
    <property type="component" value="Unplaced"/>
</dbReference>
<protein>
    <submittedName>
        <fullName evidence="3">Uncharacterized protein</fullName>
    </submittedName>
</protein>
<dbReference type="EnsemblPlants" id="Kaladp0095s0689.1.v1.1">
    <property type="protein sequence ID" value="Kaladp0095s0689.1.v1.1"/>
    <property type="gene ID" value="Kaladp0095s0689.v1.1"/>
</dbReference>
<evidence type="ECO:0000313" key="4">
    <source>
        <dbReference type="Proteomes" id="UP000594263"/>
    </source>
</evidence>
<dbReference type="OMA" id="KMQHERW"/>
<reference evidence="3" key="1">
    <citation type="submission" date="2021-01" db="UniProtKB">
        <authorList>
            <consortium name="EnsemblPlants"/>
        </authorList>
    </citation>
    <scope>IDENTIFICATION</scope>
</reference>
<name>A0A7N1A4B6_KALFE</name>
<keyword evidence="1" id="KW-0175">Coiled coil</keyword>
<feature type="region of interest" description="Disordered" evidence="2">
    <location>
        <begin position="125"/>
        <end position="145"/>
    </location>
</feature>
<feature type="compositionally biased region" description="Polar residues" evidence="2">
    <location>
        <begin position="343"/>
        <end position="358"/>
    </location>
</feature>
<dbReference type="PANTHER" id="PTHR35992">
    <property type="entry name" value="CYTOMATRIX PROTEIN-LIKE PROTEIN"/>
    <property type="match status" value="1"/>
</dbReference>
<accession>A0A7N1A4B6</accession>
<dbReference type="Gramene" id="Kaladp0095s0689.1.v1.1">
    <property type="protein sequence ID" value="Kaladp0095s0689.1.v1.1"/>
    <property type="gene ID" value="Kaladp0095s0689.v1.1"/>
</dbReference>
<proteinExistence type="predicted"/>
<evidence type="ECO:0000256" key="1">
    <source>
        <dbReference type="SAM" id="Coils"/>
    </source>
</evidence>
<keyword evidence="4" id="KW-1185">Reference proteome</keyword>
<feature type="compositionally biased region" description="Basic and acidic residues" evidence="2">
    <location>
        <begin position="132"/>
        <end position="145"/>
    </location>
</feature>
<evidence type="ECO:0000256" key="2">
    <source>
        <dbReference type="SAM" id="MobiDB-lite"/>
    </source>
</evidence>